<evidence type="ECO:0000313" key="2">
    <source>
        <dbReference type="EMBL" id="RAL61778.1"/>
    </source>
</evidence>
<sequence>MWFSDSEIASVASILIIWPPLQKGSSTSKSGSSSPVHASAFPEKPREFLVDFENEREPPPRAPSGNNL</sequence>
<dbReference type="AlphaFoldDB" id="A0A395IQ99"/>
<reference evidence="2 3" key="1">
    <citation type="submission" date="2018-06" db="EMBL/GenBank/DDBJ databases">
        <title>Genome Sequence of the Brown Rot Fungal Pathogen Monilinia fructigena.</title>
        <authorList>
            <person name="Landi L."/>
            <person name="De Miccolis Angelini R.M."/>
            <person name="Pollastro S."/>
            <person name="Abate D."/>
            <person name="Faretra F."/>
            <person name="Romanazzi G."/>
        </authorList>
    </citation>
    <scope>NUCLEOTIDE SEQUENCE [LARGE SCALE GENOMIC DNA]</scope>
    <source>
        <strain evidence="2 3">Mfrg269</strain>
    </source>
</reference>
<feature type="region of interest" description="Disordered" evidence="1">
    <location>
        <begin position="22"/>
        <end position="68"/>
    </location>
</feature>
<proteinExistence type="predicted"/>
<evidence type="ECO:0000313" key="3">
    <source>
        <dbReference type="Proteomes" id="UP000249056"/>
    </source>
</evidence>
<comment type="caution">
    <text evidence="2">The sequence shown here is derived from an EMBL/GenBank/DDBJ whole genome shotgun (WGS) entry which is preliminary data.</text>
</comment>
<gene>
    <name evidence="2" type="ORF">DID88_002841</name>
</gene>
<organism evidence="2 3">
    <name type="scientific">Monilinia fructigena</name>
    <dbReference type="NCBI Taxonomy" id="38457"/>
    <lineage>
        <taxon>Eukaryota</taxon>
        <taxon>Fungi</taxon>
        <taxon>Dikarya</taxon>
        <taxon>Ascomycota</taxon>
        <taxon>Pezizomycotina</taxon>
        <taxon>Leotiomycetes</taxon>
        <taxon>Helotiales</taxon>
        <taxon>Sclerotiniaceae</taxon>
        <taxon>Monilinia</taxon>
    </lineage>
</organism>
<evidence type="ECO:0000256" key="1">
    <source>
        <dbReference type="SAM" id="MobiDB-lite"/>
    </source>
</evidence>
<protein>
    <submittedName>
        <fullName evidence="2">Uncharacterized protein</fullName>
    </submittedName>
</protein>
<feature type="compositionally biased region" description="Low complexity" evidence="1">
    <location>
        <begin position="23"/>
        <end position="34"/>
    </location>
</feature>
<accession>A0A395IQ99</accession>
<dbReference type="EMBL" id="QKRW01000028">
    <property type="protein sequence ID" value="RAL61778.1"/>
    <property type="molecule type" value="Genomic_DNA"/>
</dbReference>
<name>A0A395IQ99_9HELO</name>
<keyword evidence="3" id="KW-1185">Reference proteome</keyword>
<dbReference type="Proteomes" id="UP000249056">
    <property type="component" value="Unassembled WGS sequence"/>
</dbReference>
<feature type="compositionally biased region" description="Basic and acidic residues" evidence="1">
    <location>
        <begin position="43"/>
        <end position="59"/>
    </location>
</feature>